<protein>
    <submittedName>
        <fullName evidence="1">Uncharacterized protein</fullName>
    </submittedName>
</protein>
<comment type="caution">
    <text evidence="1">The sequence shown here is derived from an EMBL/GenBank/DDBJ whole genome shotgun (WGS) entry which is preliminary data.</text>
</comment>
<reference evidence="1" key="1">
    <citation type="submission" date="2022-07" db="EMBL/GenBank/DDBJ databases">
        <title>Genome Sequence of Lecanicillium saksenae.</title>
        <authorList>
            <person name="Buettner E."/>
        </authorList>
    </citation>
    <scope>NUCLEOTIDE SEQUENCE</scope>
    <source>
        <strain evidence="1">VT-O1</strain>
    </source>
</reference>
<gene>
    <name evidence="1" type="ORF">NLG97_g10719</name>
</gene>
<proteinExistence type="predicted"/>
<dbReference type="EMBL" id="JANAKD010002858">
    <property type="protein sequence ID" value="KAJ3472786.1"/>
    <property type="molecule type" value="Genomic_DNA"/>
</dbReference>
<evidence type="ECO:0000313" key="2">
    <source>
        <dbReference type="Proteomes" id="UP001148737"/>
    </source>
</evidence>
<name>A0ACC1QCJ8_9HYPO</name>
<accession>A0ACC1QCJ8</accession>
<sequence>MKPGGPLLRLRQPPSPALNIAAKPSRPANLNVHLPKPLGVCSAAAPPADQRKAAEAALCPRLPLRKMLADAEEELLGQALEPGQG</sequence>
<evidence type="ECO:0000313" key="1">
    <source>
        <dbReference type="EMBL" id="KAJ3472786.1"/>
    </source>
</evidence>
<organism evidence="1 2">
    <name type="scientific">Lecanicillium saksenae</name>
    <dbReference type="NCBI Taxonomy" id="468837"/>
    <lineage>
        <taxon>Eukaryota</taxon>
        <taxon>Fungi</taxon>
        <taxon>Dikarya</taxon>
        <taxon>Ascomycota</taxon>
        <taxon>Pezizomycotina</taxon>
        <taxon>Sordariomycetes</taxon>
        <taxon>Hypocreomycetidae</taxon>
        <taxon>Hypocreales</taxon>
        <taxon>Cordycipitaceae</taxon>
        <taxon>Lecanicillium</taxon>
    </lineage>
</organism>
<keyword evidence="2" id="KW-1185">Reference proteome</keyword>
<dbReference type="Proteomes" id="UP001148737">
    <property type="component" value="Unassembled WGS sequence"/>
</dbReference>